<feature type="transmembrane region" description="Helical" evidence="1">
    <location>
        <begin position="65"/>
        <end position="83"/>
    </location>
</feature>
<dbReference type="EMBL" id="BAAARE010000007">
    <property type="protein sequence ID" value="GAA2481543.1"/>
    <property type="molecule type" value="Genomic_DNA"/>
</dbReference>
<evidence type="ECO:0000256" key="1">
    <source>
        <dbReference type="SAM" id="Phobius"/>
    </source>
</evidence>
<reference evidence="2 3" key="1">
    <citation type="journal article" date="2019" name="Int. J. Syst. Evol. Microbiol.">
        <title>The Global Catalogue of Microorganisms (GCM) 10K type strain sequencing project: providing services to taxonomists for standard genome sequencing and annotation.</title>
        <authorList>
            <consortium name="The Broad Institute Genomics Platform"/>
            <consortium name="The Broad Institute Genome Sequencing Center for Infectious Disease"/>
            <person name="Wu L."/>
            <person name="Ma J."/>
        </authorList>
    </citation>
    <scope>NUCLEOTIDE SEQUENCE [LARGE SCALE GENOMIC DNA]</scope>
    <source>
        <strain evidence="2 3">JCM 16259</strain>
    </source>
</reference>
<evidence type="ECO:0000313" key="3">
    <source>
        <dbReference type="Proteomes" id="UP001500730"/>
    </source>
</evidence>
<evidence type="ECO:0000313" key="2">
    <source>
        <dbReference type="EMBL" id="GAA2481543.1"/>
    </source>
</evidence>
<accession>A0ABN3LBY9</accession>
<organism evidence="2 3">
    <name type="scientific">Terrabacter carboxydivorans</name>
    <dbReference type="NCBI Taxonomy" id="619730"/>
    <lineage>
        <taxon>Bacteria</taxon>
        <taxon>Bacillati</taxon>
        <taxon>Actinomycetota</taxon>
        <taxon>Actinomycetes</taxon>
        <taxon>Micrococcales</taxon>
        <taxon>Intrasporangiaceae</taxon>
        <taxon>Terrabacter</taxon>
    </lineage>
</organism>
<keyword evidence="1" id="KW-0812">Transmembrane</keyword>
<gene>
    <name evidence="2" type="ORF">GCM10009858_19010</name>
</gene>
<proteinExistence type="predicted"/>
<protein>
    <submittedName>
        <fullName evidence="2">Uncharacterized protein</fullName>
    </submittedName>
</protein>
<name>A0ABN3LBY9_9MICO</name>
<keyword evidence="1" id="KW-0472">Membrane</keyword>
<dbReference type="Proteomes" id="UP001500730">
    <property type="component" value="Unassembled WGS sequence"/>
</dbReference>
<sequence length="101" mass="10314">MVVGLTGAGCQAVGRGAYRAVLERLDPSQLDPLGSRRPTRADTTFDAFVCGLLAAVGLWSALSGSWAGCVTAAVAGGLAVVSVRRLKRGACGPSREDPGQR</sequence>
<comment type="caution">
    <text evidence="2">The sequence shown here is derived from an EMBL/GenBank/DDBJ whole genome shotgun (WGS) entry which is preliminary data.</text>
</comment>
<keyword evidence="3" id="KW-1185">Reference proteome</keyword>
<keyword evidence="1" id="KW-1133">Transmembrane helix</keyword>